<reference evidence="3 5" key="1">
    <citation type="submission" date="2018-06" db="EMBL/GenBank/DDBJ databases">
        <title>Comparative genomics of rhizobia nodulating Arachis hypogaea in China.</title>
        <authorList>
            <person name="Li Y."/>
        </authorList>
    </citation>
    <scope>NUCLEOTIDE SEQUENCE [LARGE SCALE GENOMIC DNA]</scope>
    <source>
        <strain evidence="3 5">CCBAU 51670</strain>
    </source>
</reference>
<keyword evidence="2" id="KW-0732">Signal</keyword>
<evidence type="ECO:0000256" key="2">
    <source>
        <dbReference type="SAM" id="SignalP"/>
    </source>
</evidence>
<organism evidence="3 5">
    <name type="scientific">Bradyrhizobium guangzhouense</name>
    <dbReference type="NCBI Taxonomy" id="1325095"/>
    <lineage>
        <taxon>Bacteria</taxon>
        <taxon>Pseudomonadati</taxon>
        <taxon>Pseudomonadota</taxon>
        <taxon>Alphaproteobacteria</taxon>
        <taxon>Hyphomicrobiales</taxon>
        <taxon>Nitrobacteraceae</taxon>
        <taxon>Bradyrhizobium</taxon>
    </lineage>
</organism>
<feature type="signal peptide" evidence="2">
    <location>
        <begin position="1"/>
        <end position="17"/>
    </location>
</feature>
<protein>
    <submittedName>
        <fullName evidence="3">Uncharacterized protein</fullName>
    </submittedName>
</protein>
<accession>A0AAE5X4U3</accession>
<dbReference type="RefSeq" id="WP_128953464.1">
    <property type="nucleotide sequence ID" value="NZ_CP030053.1"/>
</dbReference>
<gene>
    <name evidence="4" type="ORF">EAS56_25540</name>
    <name evidence="3" type="ORF">XH91_27345</name>
</gene>
<dbReference type="Proteomes" id="UP000288972">
    <property type="component" value="Chromosome"/>
</dbReference>
<feature type="region of interest" description="Disordered" evidence="1">
    <location>
        <begin position="21"/>
        <end position="71"/>
    </location>
</feature>
<keyword evidence="6" id="KW-1185">Reference proteome</keyword>
<dbReference type="Proteomes" id="UP000290401">
    <property type="component" value="Unassembled WGS sequence"/>
</dbReference>
<dbReference type="AlphaFoldDB" id="A0AAE5X4U3"/>
<feature type="chain" id="PRO_5042093110" evidence="2">
    <location>
        <begin position="18"/>
        <end position="71"/>
    </location>
</feature>
<dbReference type="EMBL" id="CP030053">
    <property type="protein sequence ID" value="QAU48703.1"/>
    <property type="molecule type" value="Genomic_DNA"/>
</dbReference>
<sequence length="71" mass="7880">MTKLIIVALLTMAPALAQTGVPSTKPLLTDREQVKADRAKAAEEDKAATTARPWDRDADGRRPWERKPEKP</sequence>
<evidence type="ECO:0000256" key="1">
    <source>
        <dbReference type="SAM" id="MobiDB-lite"/>
    </source>
</evidence>
<evidence type="ECO:0000313" key="4">
    <source>
        <dbReference type="EMBL" id="RXH09663.1"/>
    </source>
</evidence>
<reference evidence="4 6" key="2">
    <citation type="submission" date="2018-10" db="EMBL/GenBank/DDBJ databases">
        <title>Bradyrhizobium sp. nov., effective nodules isolated from peanut in China.</title>
        <authorList>
            <person name="Li Y."/>
        </authorList>
    </citation>
    <scope>NUCLEOTIDE SEQUENCE [LARGE SCALE GENOMIC DNA]</scope>
    <source>
        <strain evidence="4 6">CCBAU 53426</strain>
    </source>
</reference>
<feature type="compositionally biased region" description="Basic and acidic residues" evidence="1">
    <location>
        <begin position="28"/>
        <end position="71"/>
    </location>
</feature>
<evidence type="ECO:0000313" key="5">
    <source>
        <dbReference type="Proteomes" id="UP000288972"/>
    </source>
</evidence>
<name>A0AAE5X4U3_9BRAD</name>
<dbReference type="EMBL" id="RDQZ01000024">
    <property type="protein sequence ID" value="RXH09663.1"/>
    <property type="molecule type" value="Genomic_DNA"/>
</dbReference>
<evidence type="ECO:0000313" key="3">
    <source>
        <dbReference type="EMBL" id="QAU48703.1"/>
    </source>
</evidence>
<dbReference type="KEGG" id="bgz:XH91_27345"/>
<proteinExistence type="predicted"/>
<evidence type="ECO:0000313" key="6">
    <source>
        <dbReference type="Proteomes" id="UP000290401"/>
    </source>
</evidence>